<dbReference type="RefSeq" id="WP_135266300.1">
    <property type="nucleotide sequence ID" value="NZ_CP038436.1"/>
</dbReference>
<name>A0A4P7IEC3_9ACTN</name>
<sequence>MSHTRKLVRSLATVTAGLALTAPFAAAPAQADPIIPMEWDVEATTTIKKLNKEVHLSPGTLSAELDLATGQLTGHLDIPQTTTRLDIGSLPLADVTIEMHETAPVTGTLNYTTGFADTTATFNVQIKAIRPTFLPFVNLVSGSCTTVTPATAHMAGNINLGGVTNFNTTYTLPKFANCGLLTTSVINLAMSGTGNGLNVDLHEPS</sequence>
<protein>
    <submittedName>
        <fullName evidence="2">Uncharacterized protein</fullName>
    </submittedName>
</protein>
<dbReference type="Proteomes" id="UP000294853">
    <property type="component" value="Chromosome"/>
</dbReference>
<evidence type="ECO:0000313" key="2">
    <source>
        <dbReference type="EMBL" id="QBX54327.1"/>
    </source>
</evidence>
<accession>A0A4P7IEC3</accession>
<proteinExistence type="predicted"/>
<evidence type="ECO:0000256" key="1">
    <source>
        <dbReference type="SAM" id="SignalP"/>
    </source>
</evidence>
<dbReference type="OrthoDB" id="4863392at2"/>
<dbReference type="EMBL" id="CP038436">
    <property type="protein sequence ID" value="QBX54327.1"/>
    <property type="molecule type" value="Genomic_DNA"/>
</dbReference>
<feature type="signal peptide" evidence="1">
    <location>
        <begin position="1"/>
        <end position="31"/>
    </location>
</feature>
<evidence type="ECO:0000313" key="3">
    <source>
        <dbReference type="Proteomes" id="UP000294853"/>
    </source>
</evidence>
<feature type="chain" id="PRO_5020821168" evidence="1">
    <location>
        <begin position="32"/>
        <end position="205"/>
    </location>
</feature>
<gene>
    <name evidence="2" type="ORF">EXE58_01795</name>
</gene>
<keyword evidence="3" id="KW-1185">Reference proteome</keyword>
<organism evidence="2 3">
    <name type="scientific">Nocardioides seonyuensis</name>
    <dbReference type="NCBI Taxonomy" id="2518371"/>
    <lineage>
        <taxon>Bacteria</taxon>
        <taxon>Bacillati</taxon>
        <taxon>Actinomycetota</taxon>
        <taxon>Actinomycetes</taxon>
        <taxon>Propionibacteriales</taxon>
        <taxon>Nocardioidaceae</taxon>
        <taxon>Nocardioides</taxon>
    </lineage>
</organism>
<keyword evidence="1" id="KW-0732">Signal</keyword>
<dbReference type="AlphaFoldDB" id="A0A4P7IEC3"/>
<dbReference type="KEGG" id="nsn:EXE58_01795"/>
<reference evidence="2 3" key="1">
    <citation type="submission" date="2019-03" db="EMBL/GenBank/DDBJ databases">
        <title>Three New Species of Nocardioides, Nocardioides euryhalodurans sp. nov., Nocardioides seonyuensis sp. nov. and Nocardioides eburneoflavus sp. nov. Iolated from Soil.</title>
        <authorList>
            <person name="Roh S.G."/>
            <person name="Lee C."/>
            <person name="Kim M.-K."/>
            <person name="Kim S.B."/>
        </authorList>
    </citation>
    <scope>NUCLEOTIDE SEQUENCE [LARGE SCALE GENOMIC DNA]</scope>
    <source>
        <strain evidence="2 3">MMS17-SY207-3</strain>
    </source>
</reference>